<dbReference type="Pfam" id="PF00657">
    <property type="entry name" value="Lipase_GDSL"/>
    <property type="match status" value="1"/>
</dbReference>
<dbReference type="Proteomes" id="UP001457282">
    <property type="component" value="Unassembled WGS sequence"/>
</dbReference>
<comment type="similarity">
    <text evidence="1">Belongs to the 'GDSL' lipolytic enzyme family.</text>
</comment>
<sequence>MTKFKGTPSFKTKGLPLVHLLALLVLGFMVIAHGKLKEASSVKNGRNNSAAFYILGDSSVDCGDNTLFYPLIHSYLSLYSCNGSDDKSLIPHLLAEKMGMPNILPFYSQNGSIDGILRGLNFGSAQATIMNRGSQSYQSVNQQLRQVSDSMQLLQLQLSEDRALHFIKSSIFYLSFGKDDFIDLLLLNGSVTAKQNSSEEKFSHILADQMMHVIRNLYDMNVRRIICMGILPLGCTPRVLLDQYNSTGSQDDNDHDDDARGCVEEINAPVSEYNRMLHEQISELHAELPDAQIMFCDVYQGITKIINNPKHYGFEDVKSACCGLGKYGAEIGCLSKDTACDKEASHVWWDLYNPTKAVNSLLADSAWSSYPLRICRPTSIQEFVTASASVPNPT</sequence>
<evidence type="ECO:0000256" key="2">
    <source>
        <dbReference type="ARBA" id="ARBA00022801"/>
    </source>
</evidence>
<organism evidence="4 5">
    <name type="scientific">Rubus argutus</name>
    <name type="common">Southern blackberry</name>
    <dbReference type="NCBI Taxonomy" id="59490"/>
    <lineage>
        <taxon>Eukaryota</taxon>
        <taxon>Viridiplantae</taxon>
        <taxon>Streptophyta</taxon>
        <taxon>Embryophyta</taxon>
        <taxon>Tracheophyta</taxon>
        <taxon>Spermatophyta</taxon>
        <taxon>Magnoliopsida</taxon>
        <taxon>eudicotyledons</taxon>
        <taxon>Gunneridae</taxon>
        <taxon>Pentapetalae</taxon>
        <taxon>rosids</taxon>
        <taxon>fabids</taxon>
        <taxon>Rosales</taxon>
        <taxon>Rosaceae</taxon>
        <taxon>Rosoideae</taxon>
        <taxon>Rosoideae incertae sedis</taxon>
        <taxon>Rubus</taxon>
    </lineage>
</organism>
<accession>A0AAW1VMI0</accession>
<dbReference type="PANTHER" id="PTHR45648">
    <property type="entry name" value="GDSL LIPASE/ACYLHYDROLASE FAMILY PROTEIN (AFU_ORTHOLOGUE AFUA_4G14700)"/>
    <property type="match status" value="1"/>
</dbReference>
<keyword evidence="2" id="KW-0378">Hydrolase</keyword>
<proteinExistence type="inferred from homology"/>
<dbReference type="GO" id="GO:0016042">
    <property type="term" value="P:lipid catabolic process"/>
    <property type="evidence" value="ECO:0007669"/>
    <property type="project" value="UniProtKB-KW"/>
</dbReference>
<gene>
    <name evidence="4" type="ORF">M0R45_002649</name>
</gene>
<evidence type="ECO:0000256" key="1">
    <source>
        <dbReference type="ARBA" id="ARBA00008668"/>
    </source>
</evidence>
<dbReference type="InterPro" id="IPR001087">
    <property type="entry name" value="GDSL"/>
</dbReference>
<protein>
    <submittedName>
        <fullName evidence="4">Uncharacterized protein</fullName>
    </submittedName>
</protein>
<dbReference type="GO" id="GO:0016788">
    <property type="term" value="F:hydrolase activity, acting on ester bonds"/>
    <property type="evidence" value="ECO:0007669"/>
    <property type="project" value="InterPro"/>
</dbReference>
<keyword evidence="5" id="KW-1185">Reference proteome</keyword>
<dbReference type="InterPro" id="IPR036514">
    <property type="entry name" value="SGNH_hydro_sf"/>
</dbReference>
<evidence type="ECO:0000256" key="3">
    <source>
        <dbReference type="ARBA" id="ARBA00022963"/>
    </source>
</evidence>
<comment type="caution">
    <text evidence="4">The sequence shown here is derived from an EMBL/GenBank/DDBJ whole genome shotgun (WGS) entry which is preliminary data.</text>
</comment>
<dbReference type="AlphaFoldDB" id="A0AAW1VMI0"/>
<dbReference type="PANTHER" id="PTHR45648:SF7">
    <property type="entry name" value="OS12G0126100 PROTEIN"/>
    <property type="match status" value="1"/>
</dbReference>
<name>A0AAW1VMI0_RUBAR</name>
<dbReference type="Gene3D" id="3.40.50.1110">
    <property type="entry name" value="SGNH hydrolase"/>
    <property type="match status" value="1"/>
</dbReference>
<evidence type="ECO:0000313" key="4">
    <source>
        <dbReference type="EMBL" id="KAK9906314.1"/>
    </source>
</evidence>
<keyword evidence="3" id="KW-0442">Lipid degradation</keyword>
<keyword evidence="3" id="KW-0443">Lipid metabolism</keyword>
<dbReference type="EMBL" id="JBEDUW010000065">
    <property type="protein sequence ID" value="KAK9906314.1"/>
    <property type="molecule type" value="Genomic_DNA"/>
</dbReference>
<evidence type="ECO:0000313" key="5">
    <source>
        <dbReference type="Proteomes" id="UP001457282"/>
    </source>
</evidence>
<reference evidence="4 5" key="1">
    <citation type="journal article" date="2023" name="G3 (Bethesda)">
        <title>A chromosome-length genome assembly and annotation of blackberry (Rubus argutus, cv. 'Hillquist').</title>
        <authorList>
            <person name="Bruna T."/>
            <person name="Aryal R."/>
            <person name="Dudchenko O."/>
            <person name="Sargent D.J."/>
            <person name="Mead D."/>
            <person name="Buti M."/>
            <person name="Cavallini A."/>
            <person name="Hytonen T."/>
            <person name="Andres J."/>
            <person name="Pham M."/>
            <person name="Weisz D."/>
            <person name="Mascagni F."/>
            <person name="Usai G."/>
            <person name="Natali L."/>
            <person name="Bassil N."/>
            <person name="Fernandez G.E."/>
            <person name="Lomsadze A."/>
            <person name="Armour M."/>
            <person name="Olukolu B."/>
            <person name="Poorten T."/>
            <person name="Britton C."/>
            <person name="Davik J."/>
            <person name="Ashrafi H."/>
            <person name="Aiden E.L."/>
            <person name="Borodovsky M."/>
            <person name="Worthington M."/>
        </authorList>
    </citation>
    <scope>NUCLEOTIDE SEQUENCE [LARGE SCALE GENOMIC DNA]</scope>
    <source>
        <strain evidence="4">PI 553951</strain>
    </source>
</reference>
<dbReference type="InterPro" id="IPR051058">
    <property type="entry name" value="GDSL_Est/Lipase"/>
</dbReference>